<dbReference type="InterPro" id="IPR011055">
    <property type="entry name" value="Dup_hybrid_motif"/>
</dbReference>
<evidence type="ECO:0000256" key="3">
    <source>
        <dbReference type="ARBA" id="ARBA00022723"/>
    </source>
</evidence>
<keyword evidence="3" id="KW-0479">Metal-binding</keyword>
<keyword evidence="5" id="KW-0862">Zinc</keyword>
<evidence type="ECO:0000313" key="9">
    <source>
        <dbReference type="EMBL" id="REG31965.1"/>
    </source>
</evidence>
<organism evidence="9 10">
    <name type="scientific">Archangium gephyra</name>
    <dbReference type="NCBI Taxonomy" id="48"/>
    <lineage>
        <taxon>Bacteria</taxon>
        <taxon>Pseudomonadati</taxon>
        <taxon>Myxococcota</taxon>
        <taxon>Myxococcia</taxon>
        <taxon>Myxococcales</taxon>
        <taxon>Cystobacterineae</taxon>
        <taxon>Archangiaceae</taxon>
        <taxon>Archangium</taxon>
    </lineage>
</organism>
<dbReference type="Gene3D" id="2.70.70.10">
    <property type="entry name" value="Glucose Permease (Domain IIA)"/>
    <property type="match status" value="1"/>
</dbReference>
<evidence type="ECO:0000256" key="1">
    <source>
        <dbReference type="ARBA" id="ARBA00001947"/>
    </source>
</evidence>
<dbReference type="InterPro" id="IPR050570">
    <property type="entry name" value="Cell_wall_metabolism_enzyme"/>
</dbReference>
<evidence type="ECO:0000256" key="2">
    <source>
        <dbReference type="ARBA" id="ARBA00022670"/>
    </source>
</evidence>
<dbReference type="GO" id="GO:0016787">
    <property type="term" value="F:hydrolase activity"/>
    <property type="evidence" value="ECO:0007669"/>
    <property type="project" value="UniProtKB-KW"/>
</dbReference>
<dbReference type="CDD" id="cd12797">
    <property type="entry name" value="M23_peptidase"/>
    <property type="match status" value="1"/>
</dbReference>
<name>A0ABX9K238_9BACT</name>
<comment type="cofactor">
    <cofactor evidence="1">
        <name>Zn(2+)</name>
        <dbReference type="ChEBI" id="CHEBI:29105"/>
    </cofactor>
</comment>
<feature type="signal peptide" evidence="7">
    <location>
        <begin position="1"/>
        <end position="21"/>
    </location>
</feature>
<keyword evidence="6" id="KW-0482">Metalloprotease</keyword>
<evidence type="ECO:0000259" key="8">
    <source>
        <dbReference type="Pfam" id="PF01551"/>
    </source>
</evidence>
<dbReference type="RefSeq" id="WP_047859944.1">
    <property type="nucleotide sequence ID" value="NZ_CP011509.1"/>
</dbReference>
<dbReference type="PANTHER" id="PTHR21666:SF288">
    <property type="entry name" value="CELL DIVISION PROTEIN YTFB"/>
    <property type="match status" value="1"/>
</dbReference>
<evidence type="ECO:0000256" key="4">
    <source>
        <dbReference type="ARBA" id="ARBA00022801"/>
    </source>
</evidence>
<accession>A0ABX9K238</accession>
<dbReference type="InterPro" id="IPR016047">
    <property type="entry name" value="M23ase_b-sheet_dom"/>
</dbReference>
<feature type="chain" id="PRO_5046641817" evidence="7">
    <location>
        <begin position="22"/>
        <end position="390"/>
    </location>
</feature>
<evidence type="ECO:0000313" key="10">
    <source>
        <dbReference type="Proteomes" id="UP000256345"/>
    </source>
</evidence>
<comment type="caution">
    <text evidence="9">The sequence shown here is derived from an EMBL/GenBank/DDBJ whole genome shotgun (WGS) entry which is preliminary data.</text>
</comment>
<protein>
    <submittedName>
        <fullName evidence="9">Murein DD-endopeptidase MepM/ murein hydrolase activator NlpD</fullName>
    </submittedName>
</protein>
<dbReference type="SUPFAM" id="SSF51261">
    <property type="entry name" value="Duplicated hybrid motif"/>
    <property type="match status" value="1"/>
</dbReference>
<dbReference type="Gene3D" id="3.10.450.350">
    <property type="match status" value="1"/>
</dbReference>
<keyword evidence="2" id="KW-0645">Protease</keyword>
<evidence type="ECO:0000256" key="7">
    <source>
        <dbReference type="SAM" id="SignalP"/>
    </source>
</evidence>
<evidence type="ECO:0000256" key="5">
    <source>
        <dbReference type="ARBA" id="ARBA00022833"/>
    </source>
</evidence>
<reference evidence="9 10" key="1">
    <citation type="submission" date="2018-08" db="EMBL/GenBank/DDBJ databases">
        <title>Genomic Encyclopedia of Archaeal and Bacterial Type Strains, Phase II (KMG-II): from individual species to whole genera.</title>
        <authorList>
            <person name="Goeker M."/>
        </authorList>
    </citation>
    <scope>NUCLEOTIDE SEQUENCE [LARGE SCALE GENOMIC DNA]</scope>
    <source>
        <strain evidence="9 10">DSM 2261</strain>
    </source>
</reference>
<proteinExistence type="predicted"/>
<dbReference type="PANTHER" id="PTHR21666">
    <property type="entry name" value="PEPTIDASE-RELATED"/>
    <property type="match status" value="1"/>
</dbReference>
<dbReference type="Proteomes" id="UP000256345">
    <property type="component" value="Unassembled WGS sequence"/>
</dbReference>
<feature type="domain" description="M23ase beta-sheet core" evidence="8">
    <location>
        <begin position="252"/>
        <end position="348"/>
    </location>
</feature>
<evidence type="ECO:0000256" key="6">
    <source>
        <dbReference type="ARBA" id="ARBA00023049"/>
    </source>
</evidence>
<keyword evidence="4 9" id="KW-0378">Hydrolase</keyword>
<keyword evidence="7" id="KW-0732">Signal</keyword>
<dbReference type="Pfam" id="PF01551">
    <property type="entry name" value="Peptidase_M23"/>
    <property type="match status" value="1"/>
</dbReference>
<gene>
    <name evidence="9" type="ORF">ATI61_105292</name>
</gene>
<dbReference type="EMBL" id="QUMU01000005">
    <property type="protein sequence ID" value="REG31965.1"/>
    <property type="molecule type" value="Genomic_DNA"/>
</dbReference>
<keyword evidence="10" id="KW-1185">Reference proteome</keyword>
<sequence length="390" mass="42746">MRLATAVVCLGLLLAAPFAEASTVRYTVKNRRIEPNQPMAVALQEAGLPPEQVGALISALEGVFDFRKSRVGDQFRLVMREGELDFFDYRQSTVDEWQVRRDGDKYVGSKRSIEVEKQVGLVSLEINNSLYEAALAAGEDPIIGMVLADVFAWDIDFYRDVRRGDRARALVEKFVSKGRILRYGEVLAATYEGESVGTKRVFRYELPDGKASFFQEDGASARKAFLKSPLKYAHVTSRFGSRVHPVLKYVKAHNGVDYAAAIGTPVWAVADGTVTVAHNTGAGGNTVCLRHTNGFETCYLHLSKYGSGVRAGSRVSQKQVIAYSGNTGRSTGPHLHYALKRNGGYVNPLNQNFPRTEPLPKNLLADFRAKVAPLAQQLDAVSVASASSQP</sequence>